<sequence length="79" mass="8939">MSTHSTLAKVKNDIHQPYLARIIKVLPQIQDHLLFQIKFEDPKTTSNFNYRPGQFVELSVIGSGEAPISLATPLEQIYT</sequence>
<dbReference type="InterPro" id="IPR017938">
    <property type="entry name" value="Riboflavin_synthase-like_b-brl"/>
</dbReference>
<comment type="caution">
    <text evidence="1">The sequence shown here is derived from an EMBL/GenBank/DDBJ whole genome shotgun (WGS) entry which is preliminary data.</text>
</comment>
<dbReference type="AlphaFoldDB" id="X1IAU6"/>
<reference evidence="1" key="1">
    <citation type="journal article" date="2014" name="Front. Microbiol.">
        <title>High frequency of phylogenetically diverse reductive dehalogenase-homologous genes in deep subseafloor sedimentary metagenomes.</title>
        <authorList>
            <person name="Kawai M."/>
            <person name="Futagami T."/>
            <person name="Toyoda A."/>
            <person name="Takaki Y."/>
            <person name="Nishi S."/>
            <person name="Hori S."/>
            <person name="Arai W."/>
            <person name="Tsubouchi T."/>
            <person name="Morono Y."/>
            <person name="Uchiyama I."/>
            <person name="Ito T."/>
            <person name="Fujiyama A."/>
            <person name="Inagaki F."/>
            <person name="Takami H."/>
        </authorList>
    </citation>
    <scope>NUCLEOTIDE SEQUENCE</scope>
    <source>
        <strain evidence="1">Expedition CK06-06</strain>
    </source>
</reference>
<dbReference type="Gene3D" id="2.40.30.10">
    <property type="entry name" value="Translation factors"/>
    <property type="match status" value="1"/>
</dbReference>
<protein>
    <recommendedName>
        <fullName evidence="2">FAD-binding FR-type domain-containing protein</fullName>
    </recommendedName>
</protein>
<dbReference type="EMBL" id="BARU01019607">
    <property type="protein sequence ID" value="GAH54698.1"/>
    <property type="molecule type" value="Genomic_DNA"/>
</dbReference>
<name>X1IAU6_9ZZZZ</name>
<dbReference type="SUPFAM" id="SSF63380">
    <property type="entry name" value="Riboflavin synthase domain-like"/>
    <property type="match status" value="1"/>
</dbReference>
<organism evidence="1">
    <name type="scientific">marine sediment metagenome</name>
    <dbReference type="NCBI Taxonomy" id="412755"/>
    <lineage>
        <taxon>unclassified sequences</taxon>
        <taxon>metagenomes</taxon>
        <taxon>ecological metagenomes</taxon>
    </lineage>
</organism>
<gene>
    <name evidence="1" type="ORF">S03H2_32274</name>
</gene>
<proteinExistence type="predicted"/>
<accession>X1IAU6</accession>
<evidence type="ECO:0008006" key="2">
    <source>
        <dbReference type="Google" id="ProtNLM"/>
    </source>
</evidence>
<evidence type="ECO:0000313" key="1">
    <source>
        <dbReference type="EMBL" id="GAH54698.1"/>
    </source>
</evidence>